<accession>A0A8J3IPK0</accession>
<dbReference type="GO" id="GO:0006310">
    <property type="term" value="P:DNA recombination"/>
    <property type="evidence" value="ECO:0007669"/>
    <property type="project" value="UniProtKB-KW"/>
</dbReference>
<evidence type="ECO:0000259" key="5">
    <source>
        <dbReference type="PROSITE" id="PS51898"/>
    </source>
</evidence>
<dbReference type="AlphaFoldDB" id="A0A8J3IPK0"/>
<evidence type="ECO:0000256" key="3">
    <source>
        <dbReference type="ARBA" id="ARBA00023172"/>
    </source>
</evidence>
<sequence length="341" mass="39078">MLQGQKLQQAYDDYIHNYSIEKGLEIKSIRNKKRVLDKLLPFLNGRPLTFETCREYAFYLYENGWTAPNSRVCIIKNLRAFINFLYDRGYIADNFAKKLVKPKVIRPPLRLPSEIDAEKCIIAGTEPGPADRARSKRIKAETRLCLQFLLRTGLRVSEALHLQGQDLSPFDDQPSFQVRSKGGRISLLPIPEDMIEEMKKRVRKKRVFEATADTCNKNLRDGMKKLNITLPLTCHKLRDIYSLSRLRRKNPLQLVSRTLRHSSVSITDKYYSDYILDDLVGTINDSPLIKKSLPAEQLVERGVDAFRKAIGNDNRIYIEVTKDTNGNAIIKTTCLKTSAAS</sequence>
<dbReference type="InterPro" id="IPR013762">
    <property type="entry name" value="Integrase-like_cat_sf"/>
</dbReference>
<dbReference type="SUPFAM" id="SSF56349">
    <property type="entry name" value="DNA breaking-rejoining enzymes"/>
    <property type="match status" value="1"/>
</dbReference>
<keyword evidence="8" id="KW-1185">Reference proteome</keyword>
<dbReference type="InterPro" id="IPR010998">
    <property type="entry name" value="Integrase_recombinase_N"/>
</dbReference>
<dbReference type="InterPro" id="IPR011010">
    <property type="entry name" value="DNA_brk_join_enz"/>
</dbReference>
<evidence type="ECO:0000256" key="1">
    <source>
        <dbReference type="ARBA" id="ARBA00008857"/>
    </source>
</evidence>
<comment type="caution">
    <text evidence="7">The sequence shown here is derived from an EMBL/GenBank/DDBJ whole genome shotgun (WGS) entry which is preliminary data.</text>
</comment>
<keyword evidence="2 4" id="KW-0238">DNA-binding</keyword>
<keyword evidence="3" id="KW-0233">DNA recombination</keyword>
<dbReference type="CDD" id="cd00397">
    <property type="entry name" value="DNA_BRE_C"/>
    <property type="match status" value="1"/>
</dbReference>
<dbReference type="GO" id="GO:0015074">
    <property type="term" value="P:DNA integration"/>
    <property type="evidence" value="ECO:0007669"/>
    <property type="project" value="InterPro"/>
</dbReference>
<dbReference type="Gene3D" id="1.10.443.10">
    <property type="entry name" value="Intergrase catalytic core"/>
    <property type="match status" value="1"/>
</dbReference>
<dbReference type="EMBL" id="BNJK01000002">
    <property type="protein sequence ID" value="GHO98366.1"/>
    <property type="molecule type" value="Genomic_DNA"/>
</dbReference>
<dbReference type="RefSeq" id="WP_220209118.1">
    <property type="nucleotide sequence ID" value="NZ_BNJK01000002.1"/>
</dbReference>
<dbReference type="InterPro" id="IPR002104">
    <property type="entry name" value="Integrase_catalytic"/>
</dbReference>
<dbReference type="PROSITE" id="PS51898">
    <property type="entry name" value="TYR_RECOMBINASE"/>
    <property type="match status" value="1"/>
</dbReference>
<name>A0A8J3IPK0_9CHLR</name>
<dbReference type="Proteomes" id="UP000597444">
    <property type="component" value="Unassembled WGS sequence"/>
</dbReference>
<dbReference type="PROSITE" id="PS51900">
    <property type="entry name" value="CB"/>
    <property type="match status" value="1"/>
</dbReference>
<evidence type="ECO:0000256" key="2">
    <source>
        <dbReference type="ARBA" id="ARBA00023125"/>
    </source>
</evidence>
<dbReference type="Pfam" id="PF00589">
    <property type="entry name" value="Phage_integrase"/>
    <property type="match status" value="1"/>
</dbReference>
<evidence type="ECO:0000256" key="4">
    <source>
        <dbReference type="PROSITE-ProRule" id="PRU01248"/>
    </source>
</evidence>
<evidence type="ECO:0000313" key="7">
    <source>
        <dbReference type="EMBL" id="GHO98366.1"/>
    </source>
</evidence>
<protein>
    <submittedName>
        <fullName evidence="7">Tyrosine recombinase XerD</fullName>
    </submittedName>
</protein>
<gene>
    <name evidence="7" type="primary">xerD_3</name>
    <name evidence="7" type="ORF">KSF_084140</name>
</gene>
<dbReference type="GO" id="GO:0003677">
    <property type="term" value="F:DNA binding"/>
    <property type="evidence" value="ECO:0007669"/>
    <property type="project" value="UniProtKB-UniRule"/>
</dbReference>
<dbReference type="Gene3D" id="1.10.150.130">
    <property type="match status" value="1"/>
</dbReference>
<dbReference type="PANTHER" id="PTHR30349:SF41">
    <property type="entry name" value="INTEGRASE_RECOMBINASE PROTEIN MJ0367-RELATED"/>
    <property type="match status" value="1"/>
</dbReference>
<dbReference type="InterPro" id="IPR044068">
    <property type="entry name" value="CB"/>
</dbReference>
<dbReference type="InterPro" id="IPR050090">
    <property type="entry name" value="Tyrosine_recombinase_XerCD"/>
</dbReference>
<evidence type="ECO:0000313" key="8">
    <source>
        <dbReference type="Proteomes" id="UP000597444"/>
    </source>
</evidence>
<organism evidence="7 8">
    <name type="scientific">Reticulibacter mediterranei</name>
    <dbReference type="NCBI Taxonomy" id="2778369"/>
    <lineage>
        <taxon>Bacteria</taxon>
        <taxon>Bacillati</taxon>
        <taxon>Chloroflexota</taxon>
        <taxon>Ktedonobacteria</taxon>
        <taxon>Ktedonobacterales</taxon>
        <taxon>Reticulibacteraceae</taxon>
        <taxon>Reticulibacter</taxon>
    </lineage>
</organism>
<proteinExistence type="inferred from homology"/>
<comment type="similarity">
    <text evidence="1">Belongs to the 'phage' integrase family.</text>
</comment>
<evidence type="ECO:0000259" key="6">
    <source>
        <dbReference type="PROSITE" id="PS51900"/>
    </source>
</evidence>
<feature type="domain" description="Tyr recombinase" evidence="5">
    <location>
        <begin position="106"/>
        <end position="284"/>
    </location>
</feature>
<reference evidence="7" key="1">
    <citation type="submission" date="2020-10" db="EMBL/GenBank/DDBJ databases">
        <title>Taxonomic study of unclassified bacteria belonging to the class Ktedonobacteria.</title>
        <authorList>
            <person name="Yabe S."/>
            <person name="Wang C.M."/>
            <person name="Zheng Y."/>
            <person name="Sakai Y."/>
            <person name="Cavaletti L."/>
            <person name="Monciardini P."/>
            <person name="Donadio S."/>
        </authorList>
    </citation>
    <scope>NUCLEOTIDE SEQUENCE</scope>
    <source>
        <strain evidence="7">ID150040</strain>
    </source>
</reference>
<feature type="domain" description="Core-binding (CB)" evidence="6">
    <location>
        <begin position="5"/>
        <end position="86"/>
    </location>
</feature>
<dbReference type="PANTHER" id="PTHR30349">
    <property type="entry name" value="PHAGE INTEGRASE-RELATED"/>
    <property type="match status" value="1"/>
</dbReference>